<accession>A0A8C4MT61</accession>
<reference evidence="2" key="1">
    <citation type="submission" date="2023-03" db="UniProtKB">
        <authorList>
            <consortium name="Ensembl"/>
        </authorList>
    </citation>
    <scope>IDENTIFICATION</scope>
</reference>
<sequence>MSEGNAAGEPSAPGGPRPLLSGARGLIGRRPAPPLTPGRLPSIRSRDLTLGGVKKKTFTPNIISRKIKEEPKEEVTIKKEKRERDRDRQREGHGRGRGRPEVIQSHSIFEQGPAEMMKKKVPRAGEGFLGLSH</sequence>
<dbReference type="Ensembl" id="ENSEAST00005030039.1">
    <property type="protein sequence ID" value="ENSEASP00005027663.1"/>
    <property type="gene ID" value="ENSEASG00005018824.1"/>
</dbReference>
<protein>
    <submittedName>
        <fullName evidence="2">RNA polymerase III subunit D</fullName>
    </submittedName>
</protein>
<gene>
    <name evidence="2" type="primary">POLR3D</name>
</gene>
<name>A0A8C4MT61_EQUAS</name>
<dbReference type="AlphaFoldDB" id="A0A8C4MT61"/>
<evidence type="ECO:0000256" key="1">
    <source>
        <dbReference type="SAM" id="MobiDB-lite"/>
    </source>
</evidence>
<organism evidence="2">
    <name type="scientific">Equus asinus asinus</name>
    <dbReference type="NCBI Taxonomy" id="83772"/>
    <lineage>
        <taxon>Eukaryota</taxon>
        <taxon>Metazoa</taxon>
        <taxon>Chordata</taxon>
        <taxon>Craniata</taxon>
        <taxon>Vertebrata</taxon>
        <taxon>Euteleostomi</taxon>
        <taxon>Mammalia</taxon>
        <taxon>Eutheria</taxon>
        <taxon>Laurasiatheria</taxon>
        <taxon>Perissodactyla</taxon>
        <taxon>Equidae</taxon>
        <taxon>Equus</taxon>
    </lineage>
</organism>
<feature type="compositionally biased region" description="Basic and acidic residues" evidence="1">
    <location>
        <begin position="66"/>
        <end position="100"/>
    </location>
</feature>
<proteinExistence type="predicted"/>
<evidence type="ECO:0000313" key="2">
    <source>
        <dbReference type="Ensembl" id="ENSEASP00005027663.1"/>
    </source>
</evidence>
<feature type="region of interest" description="Disordered" evidence="1">
    <location>
        <begin position="1"/>
        <end position="118"/>
    </location>
</feature>